<dbReference type="Pfam" id="PF00202">
    <property type="entry name" value="Aminotran_3"/>
    <property type="match status" value="1"/>
</dbReference>
<proteinExistence type="inferred from homology"/>
<dbReference type="Proteomes" id="UP001158045">
    <property type="component" value="Unassembled WGS sequence"/>
</dbReference>
<dbReference type="CDD" id="cd00610">
    <property type="entry name" value="OAT_like"/>
    <property type="match status" value="1"/>
</dbReference>
<evidence type="ECO:0000256" key="10">
    <source>
        <dbReference type="SAM" id="MobiDB-lite"/>
    </source>
</evidence>
<evidence type="ECO:0000256" key="7">
    <source>
        <dbReference type="ARBA" id="ARBA00022898"/>
    </source>
</evidence>
<keyword evidence="6" id="KW-0808">Transferase</keyword>
<name>A0ABT6NBY0_9FIRM</name>
<dbReference type="PROSITE" id="PS00600">
    <property type="entry name" value="AA_TRANSFER_CLASS_3"/>
    <property type="match status" value="1"/>
</dbReference>
<evidence type="ECO:0000256" key="9">
    <source>
        <dbReference type="RuleBase" id="RU003560"/>
    </source>
</evidence>
<dbReference type="Gene3D" id="3.40.640.10">
    <property type="entry name" value="Type I PLP-dependent aspartate aminotransferase-like (Major domain)"/>
    <property type="match status" value="1"/>
</dbReference>
<keyword evidence="7 9" id="KW-0663">Pyridoxal phosphate</keyword>
<keyword evidence="5 11" id="KW-0032">Aminotransferase</keyword>
<evidence type="ECO:0000256" key="4">
    <source>
        <dbReference type="ARBA" id="ARBA00013049"/>
    </source>
</evidence>
<sequence>MNPSNQQMKQNNHEYQEHQEHQEHQERHMSPDEIIALKANYFYPNTMHFYKKPPHIVKGKMQYLYDQVGKQYTDFFAGVTVLNCGHSNPDILKAVHAQLELLQHTSIIYLTQPMVELAKALSEVLPGDIKSTFFCNSGTEANEGALLLARMHTGKKGFIAFEGGLHGRSHLTMSVTGIPMWRIDPFLEPDVYFARCFTQVGMTSEAACELALKDVEEILEAHSTEIAALIVEPIQGNGGMNTPAGDFFIKLEKLLKKHDVLLIVDEVQTGFARTGSYFAIEQFGVVPDIITYAKALGNGIPIGAFSAKPEVALSFNKPSASTLGGNPVSATAGLAVLDYIKAHNLCKRTTLLGAILKDGLETLKSKHSLIKEIRGMGLMLGAVLDIDSGATVDLILEEMKKRGFIIGKNGLYRNVLAFQPPLVIEEIDIKLMLDALDETLSFLPTA</sequence>
<dbReference type="PANTHER" id="PTHR45688:SF3">
    <property type="entry name" value="ALANINE--GLYOXYLATE AMINOTRANSFERASE 2, MITOCHONDRIAL"/>
    <property type="match status" value="1"/>
</dbReference>
<dbReference type="GO" id="GO:0008483">
    <property type="term" value="F:transaminase activity"/>
    <property type="evidence" value="ECO:0007669"/>
    <property type="project" value="UniProtKB-KW"/>
</dbReference>
<comment type="caution">
    <text evidence="11">The sequence shown here is derived from an EMBL/GenBank/DDBJ whole genome shotgun (WGS) entry which is preliminary data.</text>
</comment>
<protein>
    <recommendedName>
        <fullName evidence="4">alanine--glyoxylate transaminase</fullName>
        <ecNumber evidence="4">2.6.1.44</ecNumber>
    </recommendedName>
</protein>
<accession>A0ABT6NBY0</accession>
<dbReference type="Gene3D" id="3.90.1150.10">
    <property type="entry name" value="Aspartate Aminotransferase, domain 1"/>
    <property type="match status" value="1"/>
</dbReference>
<gene>
    <name evidence="11" type="ORF">QE109_07205</name>
</gene>
<dbReference type="EC" id="2.6.1.44" evidence="4"/>
<organism evidence="11 12">
    <name type="scientific">Fusibacter bizertensis</name>
    <dbReference type="NCBI Taxonomy" id="1488331"/>
    <lineage>
        <taxon>Bacteria</taxon>
        <taxon>Bacillati</taxon>
        <taxon>Bacillota</taxon>
        <taxon>Clostridia</taxon>
        <taxon>Eubacteriales</taxon>
        <taxon>Eubacteriales Family XII. Incertae Sedis</taxon>
        <taxon>Fusibacter</taxon>
    </lineage>
</organism>
<dbReference type="PANTHER" id="PTHR45688">
    <property type="match status" value="1"/>
</dbReference>
<feature type="region of interest" description="Disordered" evidence="10">
    <location>
        <begin position="1"/>
        <end position="28"/>
    </location>
</feature>
<dbReference type="PIRSF" id="PIRSF000521">
    <property type="entry name" value="Transaminase_4ab_Lys_Orn"/>
    <property type="match status" value="1"/>
</dbReference>
<comment type="similarity">
    <text evidence="2 9">Belongs to the class-III pyridoxal-phosphate-dependent aminotransferase family.</text>
</comment>
<reference evidence="11 12" key="1">
    <citation type="submission" date="2023-04" db="EMBL/GenBank/DDBJ databases">
        <title>Fusibacter bizertensis strain WBS, isolated from littoral bottom sediments of the Arctic seas - biochemical and genomic analysis.</title>
        <authorList>
            <person name="Brioukhanov A.L."/>
        </authorList>
    </citation>
    <scope>NUCLEOTIDE SEQUENCE [LARGE SCALE GENOMIC DNA]</scope>
    <source>
        <strain evidence="11 12">WBS</strain>
    </source>
</reference>
<dbReference type="InterPro" id="IPR049704">
    <property type="entry name" value="Aminotrans_3_PPA_site"/>
</dbReference>
<dbReference type="RefSeq" id="WP_281093757.1">
    <property type="nucleotide sequence ID" value="NZ_JARYZI010000004.1"/>
</dbReference>
<evidence type="ECO:0000313" key="12">
    <source>
        <dbReference type="Proteomes" id="UP001158045"/>
    </source>
</evidence>
<comment type="cofactor">
    <cofactor evidence="1">
        <name>pyridoxal 5'-phosphate</name>
        <dbReference type="ChEBI" id="CHEBI:597326"/>
    </cofactor>
</comment>
<dbReference type="EMBL" id="JARYZI010000004">
    <property type="protein sequence ID" value="MDH8677929.1"/>
    <property type="molecule type" value="Genomic_DNA"/>
</dbReference>
<dbReference type="InterPro" id="IPR015422">
    <property type="entry name" value="PyrdxlP-dep_Trfase_small"/>
</dbReference>
<comment type="subunit">
    <text evidence="3">Homotetramer.</text>
</comment>
<keyword evidence="8" id="KW-0809">Transit peptide</keyword>
<dbReference type="SUPFAM" id="SSF53383">
    <property type="entry name" value="PLP-dependent transferases"/>
    <property type="match status" value="1"/>
</dbReference>
<evidence type="ECO:0000256" key="5">
    <source>
        <dbReference type="ARBA" id="ARBA00022576"/>
    </source>
</evidence>
<evidence type="ECO:0000256" key="3">
    <source>
        <dbReference type="ARBA" id="ARBA00011881"/>
    </source>
</evidence>
<dbReference type="InterPro" id="IPR015421">
    <property type="entry name" value="PyrdxlP-dep_Trfase_major"/>
</dbReference>
<evidence type="ECO:0000256" key="8">
    <source>
        <dbReference type="ARBA" id="ARBA00022946"/>
    </source>
</evidence>
<dbReference type="InterPro" id="IPR015424">
    <property type="entry name" value="PyrdxlP-dep_Trfase"/>
</dbReference>
<keyword evidence="12" id="KW-1185">Reference proteome</keyword>
<evidence type="ECO:0000313" key="11">
    <source>
        <dbReference type="EMBL" id="MDH8677929.1"/>
    </source>
</evidence>
<evidence type="ECO:0000256" key="6">
    <source>
        <dbReference type="ARBA" id="ARBA00022679"/>
    </source>
</evidence>
<dbReference type="InterPro" id="IPR005814">
    <property type="entry name" value="Aminotrans_3"/>
</dbReference>
<evidence type="ECO:0000256" key="2">
    <source>
        <dbReference type="ARBA" id="ARBA00008954"/>
    </source>
</evidence>
<feature type="compositionally biased region" description="Basic and acidic residues" evidence="10">
    <location>
        <begin position="11"/>
        <end position="28"/>
    </location>
</feature>
<evidence type="ECO:0000256" key="1">
    <source>
        <dbReference type="ARBA" id="ARBA00001933"/>
    </source>
</evidence>